<evidence type="ECO:0000259" key="2">
    <source>
        <dbReference type="Pfam" id="PF00725"/>
    </source>
</evidence>
<dbReference type="Proteomes" id="UP000752297">
    <property type="component" value="Unassembled WGS sequence"/>
</dbReference>
<keyword evidence="1" id="KW-0560">Oxidoreductase</keyword>
<feature type="domain" description="3-hydroxyacyl-CoA dehydrogenase C-terminal" evidence="2">
    <location>
        <begin position="183"/>
        <end position="223"/>
    </location>
</feature>
<organism evidence="4 5">
    <name type="scientific">Falsochrobactrum tianjinense</name>
    <dbReference type="NCBI Taxonomy" id="2706015"/>
    <lineage>
        <taxon>Bacteria</taxon>
        <taxon>Pseudomonadati</taxon>
        <taxon>Pseudomonadota</taxon>
        <taxon>Alphaproteobacteria</taxon>
        <taxon>Hyphomicrobiales</taxon>
        <taxon>Brucellaceae</taxon>
        <taxon>Falsochrobactrum</taxon>
    </lineage>
</organism>
<reference evidence="4 5" key="1">
    <citation type="submission" date="2021-06" db="EMBL/GenBank/DDBJ databases">
        <title>Falsochrobactrum tianjin sp.nov., a new petroleum-degrading bacteria isolated from oily soils.</title>
        <authorList>
            <person name="Chen G."/>
            <person name="Chen H."/>
            <person name="Tian J."/>
            <person name="Qing J."/>
            <person name="Zhong L."/>
            <person name="Ma W."/>
            <person name="Song Y."/>
            <person name="Cui X."/>
            <person name="Yan B."/>
        </authorList>
    </citation>
    <scope>NUCLEOTIDE SEQUENCE [LARGE SCALE GENOMIC DNA]</scope>
    <source>
        <strain evidence="4 5">TDYN1</strain>
    </source>
</reference>
<evidence type="ECO:0000313" key="4">
    <source>
        <dbReference type="EMBL" id="MBV2142129.1"/>
    </source>
</evidence>
<dbReference type="PIRSF" id="PIRSF000105">
    <property type="entry name" value="HCDH"/>
    <property type="match status" value="1"/>
</dbReference>
<dbReference type="GO" id="GO:0006631">
    <property type="term" value="P:fatty acid metabolic process"/>
    <property type="evidence" value="ECO:0007669"/>
    <property type="project" value="InterPro"/>
</dbReference>
<dbReference type="InterPro" id="IPR022694">
    <property type="entry name" value="3-OHacyl-CoA_DH"/>
</dbReference>
<comment type="caution">
    <text evidence="4">The sequence shown here is derived from an EMBL/GenBank/DDBJ whole genome shotgun (WGS) entry which is preliminary data.</text>
</comment>
<dbReference type="GO" id="GO:0070403">
    <property type="term" value="F:NAD+ binding"/>
    <property type="evidence" value="ECO:0007669"/>
    <property type="project" value="InterPro"/>
</dbReference>
<evidence type="ECO:0000256" key="1">
    <source>
        <dbReference type="ARBA" id="ARBA00023002"/>
    </source>
</evidence>
<dbReference type="Pfam" id="PF02737">
    <property type="entry name" value="3HCDH_N"/>
    <property type="match status" value="1"/>
</dbReference>
<keyword evidence="5" id="KW-1185">Reference proteome</keyword>
<dbReference type="EMBL" id="JAHRVA010000001">
    <property type="protein sequence ID" value="MBV2142129.1"/>
    <property type="molecule type" value="Genomic_DNA"/>
</dbReference>
<gene>
    <name evidence="4" type="ORF">KUG47_01290</name>
</gene>
<dbReference type="InterPro" id="IPR006108">
    <property type="entry name" value="3HC_DH_C"/>
</dbReference>
<accession>A0A949PKV3</accession>
<protein>
    <recommendedName>
        <fullName evidence="6">3-hydroxyacyl-CoA dehydrogenase</fullName>
    </recommendedName>
</protein>
<dbReference type="InterPro" id="IPR006176">
    <property type="entry name" value="3-OHacyl-CoA_DH_NAD-bd"/>
</dbReference>
<dbReference type="PANTHER" id="PTHR48075">
    <property type="entry name" value="3-HYDROXYACYL-COA DEHYDROGENASE FAMILY PROTEIN"/>
    <property type="match status" value="1"/>
</dbReference>
<feature type="domain" description="3-hydroxyacyl-CoA dehydrogenase NAD binding" evidence="3">
    <location>
        <begin position="5"/>
        <end position="178"/>
    </location>
</feature>
<proteinExistence type="predicted"/>
<dbReference type="GO" id="GO:0016616">
    <property type="term" value="F:oxidoreductase activity, acting on the CH-OH group of donors, NAD or NADP as acceptor"/>
    <property type="evidence" value="ECO:0007669"/>
    <property type="project" value="InterPro"/>
</dbReference>
<evidence type="ECO:0008006" key="6">
    <source>
        <dbReference type="Google" id="ProtNLM"/>
    </source>
</evidence>
<sequence>MTKLTIGIIGFGVIGQRWAASFAHAGHPVRVYDPINNSADYHKDILPALLADLDALKGVQREPGSIDFFSSVAAALSGVQFVQENGPEKLDLKRKLLAEIEEHIEDDIIIASSSSALLVTEMQSECRNPERVILGHPFNPVHLMPLVEVVGGQATDSENLRKAKAIYEEIGKKVVILNQEVTGHLALRLMGAMWREAIALVREGVATVEDVDRAFIYGPGPKWTLQGSFIANSLNAQNIEDFLVKYGPTYQAIWDTLLDARLDTETIRIVASSTNDAVKERTPETLKAERDAGLIDILKAVAERGAL</sequence>
<dbReference type="PANTHER" id="PTHR48075:SF5">
    <property type="entry name" value="3-HYDROXYBUTYRYL-COA DEHYDROGENASE"/>
    <property type="match status" value="1"/>
</dbReference>
<evidence type="ECO:0000259" key="3">
    <source>
        <dbReference type="Pfam" id="PF02737"/>
    </source>
</evidence>
<dbReference type="Pfam" id="PF00725">
    <property type="entry name" value="3HCDH"/>
    <property type="match status" value="1"/>
</dbReference>
<dbReference type="RefSeq" id="WP_217676156.1">
    <property type="nucleotide sequence ID" value="NZ_JAHRVA010000001.1"/>
</dbReference>
<name>A0A949PKV3_9HYPH</name>
<dbReference type="AlphaFoldDB" id="A0A949PKV3"/>
<evidence type="ECO:0000313" key="5">
    <source>
        <dbReference type="Proteomes" id="UP000752297"/>
    </source>
</evidence>